<dbReference type="PROSITE" id="PS50113">
    <property type="entry name" value="PAC"/>
    <property type="match status" value="1"/>
</dbReference>
<proteinExistence type="predicted"/>
<keyword evidence="5" id="KW-0902">Two-component regulatory system</keyword>
<dbReference type="InterPro" id="IPR000700">
    <property type="entry name" value="PAS-assoc_C"/>
</dbReference>
<dbReference type="OrthoDB" id="7991996at2"/>
<protein>
    <recommendedName>
        <fullName evidence="2">histidine kinase</fullName>
        <ecNumber evidence="2">2.7.13.3</ecNumber>
    </recommendedName>
</protein>
<dbReference type="EMBL" id="PPGH01000035">
    <property type="protein sequence ID" value="PQJ95890.1"/>
    <property type="molecule type" value="Genomic_DNA"/>
</dbReference>
<evidence type="ECO:0000313" key="8">
    <source>
        <dbReference type="Proteomes" id="UP000239936"/>
    </source>
</evidence>
<dbReference type="PANTHER" id="PTHR43711">
    <property type="entry name" value="TWO-COMPONENT HISTIDINE KINASE"/>
    <property type="match status" value="1"/>
</dbReference>
<evidence type="ECO:0000256" key="1">
    <source>
        <dbReference type="ARBA" id="ARBA00000085"/>
    </source>
</evidence>
<dbReference type="InterPro" id="IPR035965">
    <property type="entry name" value="PAS-like_dom_sf"/>
</dbReference>
<evidence type="ECO:0000256" key="4">
    <source>
        <dbReference type="ARBA" id="ARBA00022777"/>
    </source>
</evidence>
<feature type="domain" description="PAC" evidence="6">
    <location>
        <begin position="11"/>
        <end position="63"/>
    </location>
</feature>
<keyword evidence="4" id="KW-0418">Kinase</keyword>
<accession>A0A2S7XQ95</accession>
<dbReference type="SMART" id="SM00086">
    <property type="entry name" value="PAC"/>
    <property type="match status" value="1"/>
</dbReference>
<dbReference type="InterPro" id="IPR001610">
    <property type="entry name" value="PAC"/>
</dbReference>
<comment type="catalytic activity">
    <reaction evidence="1">
        <text>ATP + protein L-histidine = ADP + protein N-phospho-L-histidine.</text>
        <dbReference type="EC" id="2.7.13.3"/>
    </reaction>
</comment>
<keyword evidence="8" id="KW-1185">Reference proteome</keyword>
<dbReference type="SUPFAM" id="SSF47384">
    <property type="entry name" value="Homodimeric domain of signal transducing histidine kinase"/>
    <property type="match status" value="1"/>
</dbReference>
<name>A0A2S7XQ95_9GAMM</name>
<dbReference type="AlphaFoldDB" id="A0A2S7XQ95"/>
<dbReference type="EC" id="2.7.13.3" evidence="2"/>
<evidence type="ECO:0000256" key="3">
    <source>
        <dbReference type="ARBA" id="ARBA00022679"/>
    </source>
</evidence>
<dbReference type="PANTHER" id="PTHR43711:SF1">
    <property type="entry name" value="HISTIDINE KINASE 1"/>
    <property type="match status" value="1"/>
</dbReference>
<comment type="caution">
    <text evidence="7">The sequence shown here is derived from an EMBL/GenBank/DDBJ whole genome shotgun (WGS) entry which is preliminary data.</text>
</comment>
<keyword evidence="3" id="KW-0808">Transferase</keyword>
<dbReference type="SUPFAM" id="SSF55785">
    <property type="entry name" value="PYP-like sensor domain (PAS domain)"/>
    <property type="match status" value="1"/>
</dbReference>
<evidence type="ECO:0000259" key="6">
    <source>
        <dbReference type="PROSITE" id="PS50113"/>
    </source>
</evidence>
<sequence>MWDTLAKTGCWRGEVWNRRKTGEEYLELLSIQAIRNNDGETVGYLGVFGDLSSAKREEELEIARQAAEDAMRMKTQFLANMSHEIRTPLTAIIGFAKP</sequence>
<reference evidence="7 8" key="1">
    <citation type="submission" date="2018-01" db="EMBL/GenBank/DDBJ databases">
        <title>The complete genome sequence of Chromatium okenii LaCa, a purple sulfur bacterium with a turbulent life.</title>
        <authorList>
            <person name="Luedin S.M."/>
            <person name="Liechti N."/>
            <person name="Storelli N."/>
            <person name="Danza F."/>
            <person name="Wittwer M."/>
            <person name="Pothier J.F."/>
            <person name="Tonolla M.A."/>
        </authorList>
    </citation>
    <scope>NUCLEOTIDE SEQUENCE [LARGE SCALE GENOMIC DNA]</scope>
    <source>
        <strain evidence="7 8">LaCa</strain>
    </source>
</reference>
<gene>
    <name evidence="7" type="ORF">CXB77_08365</name>
</gene>
<dbReference type="Pfam" id="PF00512">
    <property type="entry name" value="HisKA"/>
    <property type="match status" value="1"/>
</dbReference>
<dbReference type="Gene3D" id="3.30.450.20">
    <property type="entry name" value="PAS domain"/>
    <property type="match status" value="1"/>
</dbReference>
<dbReference type="InterPro" id="IPR050736">
    <property type="entry name" value="Sensor_HK_Regulatory"/>
</dbReference>
<dbReference type="GO" id="GO:0000155">
    <property type="term" value="F:phosphorelay sensor kinase activity"/>
    <property type="evidence" value="ECO:0007669"/>
    <property type="project" value="InterPro"/>
</dbReference>
<evidence type="ECO:0000256" key="5">
    <source>
        <dbReference type="ARBA" id="ARBA00023012"/>
    </source>
</evidence>
<dbReference type="Gene3D" id="1.10.287.130">
    <property type="match status" value="1"/>
</dbReference>
<evidence type="ECO:0000256" key="2">
    <source>
        <dbReference type="ARBA" id="ARBA00012438"/>
    </source>
</evidence>
<dbReference type="InterPro" id="IPR036097">
    <property type="entry name" value="HisK_dim/P_sf"/>
</dbReference>
<dbReference type="InterPro" id="IPR003661">
    <property type="entry name" value="HisK_dim/P_dom"/>
</dbReference>
<dbReference type="CDD" id="cd00082">
    <property type="entry name" value="HisKA"/>
    <property type="match status" value="1"/>
</dbReference>
<organism evidence="7 8">
    <name type="scientific">Chromatium okenii</name>
    <dbReference type="NCBI Taxonomy" id="61644"/>
    <lineage>
        <taxon>Bacteria</taxon>
        <taxon>Pseudomonadati</taxon>
        <taxon>Pseudomonadota</taxon>
        <taxon>Gammaproteobacteria</taxon>
        <taxon>Chromatiales</taxon>
        <taxon>Chromatiaceae</taxon>
        <taxon>Chromatium</taxon>
    </lineage>
</organism>
<evidence type="ECO:0000313" key="7">
    <source>
        <dbReference type="EMBL" id="PQJ95890.1"/>
    </source>
</evidence>
<dbReference type="Proteomes" id="UP000239936">
    <property type="component" value="Unassembled WGS sequence"/>
</dbReference>